<evidence type="ECO:0000313" key="4">
    <source>
        <dbReference type="Proteomes" id="UP000031036"/>
    </source>
</evidence>
<dbReference type="AlphaFoldDB" id="A0A0B2VTL7"/>
<dbReference type="STRING" id="6265.A0A0B2VTL7"/>
<dbReference type="Gene3D" id="1.10.10.10">
    <property type="entry name" value="Winged helix-like DNA-binding domain superfamily/Winged helix DNA-binding domain"/>
    <property type="match status" value="1"/>
</dbReference>
<keyword evidence="4" id="KW-1185">Reference proteome</keyword>
<feature type="compositionally biased region" description="Polar residues" evidence="1">
    <location>
        <begin position="567"/>
        <end position="577"/>
    </location>
</feature>
<dbReference type="PANTHER" id="PTHR16206">
    <property type="entry name" value="DEP DOMAIN-CONTAINING"/>
    <property type="match status" value="1"/>
</dbReference>
<accession>A0A0B2VTL7</accession>
<gene>
    <name evidence="3" type="primary">Depdc1b</name>
    <name evidence="3" type="ORF">Tcan_16643</name>
</gene>
<dbReference type="OrthoDB" id="524326at2759"/>
<feature type="region of interest" description="Disordered" evidence="1">
    <location>
        <begin position="567"/>
        <end position="588"/>
    </location>
</feature>
<dbReference type="GO" id="GO:0035556">
    <property type="term" value="P:intracellular signal transduction"/>
    <property type="evidence" value="ECO:0007669"/>
    <property type="project" value="InterPro"/>
</dbReference>
<dbReference type="SUPFAM" id="SSF46785">
    <property type="entry name" value="Winged helix' DNA-binding domain"/>
    <property type="match status" value="1"/>
</dbReference>
<dbReference type="Pfam" id="PF00610">
    <property type="entry name" value="DEP"/>
    <property type="match status" value="1"/>
</dbReference>
<feature type="region of interest" description="Disordered" evidence="1">
    <location>
        <begin position="784"/>
        <end position="806"/>
    </location>
</feature>
<evidence type="ECO:0000256" key="1">
    <source>
        <dbReference type="SAM" id="MobiDB-lite"/>
    </source>
</evidence>
<dbReference type="Proteomes" id="UP000031036">
    <property type="component" value="Unassembled WGS sequence"/>
</dbReference>
<sequence>MAGRVRLRGFQIGVLAESNGRWNEGKSGTDSKDESILEGRFKATRMWNGIMRRFRNGMPLKRHRRQLRTFESCFTGREAVDFLMNELPKFISEDKEITRKNCALLLDKFMKRKMFCSARSESDFMEHFKENEIYRFCDIAEEKLASTPVLVRRAASFNERYSLGGCGERSGSDTNAAARPNKVEFSQREHKMMPGRFVIPSKMSTSPLAKSRRLSSSHGNLPSMVSPRMFNSTETVISTKVEVDYNLKETEEEEERNLSGRIRQAEKIVDRDSNLVQVTTKPTVGLPPNVVSVANIRTFGKLVQSNTPVSNEERIVRTEQQKEDSTGAVKRNSPVRVVRCPLTECDVCDVWKDAVLSRLRTLLGVASLRGIFEFEFSGYDVKWNCEKVGRRGIVYVKEEDDTLSTYLIAMMRYLSQWPFDRKFADKQYDGFELNVFENVYTLSTYLIAMMRYLSQWPFDRKFADKQYDGFELNVFENVCEHFAKGCPLLPTLLALAILNIVEVIRKRNTAAPMVVSPLIGTDSMPADDVSPLTRYATYSNSVEGQTPSALQVNTEATPRAFMRASHARNSAAATQSRRPIHPRLEDGSSRASVMSPFALPTESTTSESSRIKLKEYESVLARLPGLHHSPELLERMRELATAVKTPPLRVTSISSSSLFKTPKLGLSPLVAGIAREDESDLIWCVALILLTIPPPTRRRLHFLVRFMQRVCKNHCLHLDTHRENRYVVLERLSESIIAESDLISSVQCLHLVAFLVDNESELFAVPPTFKADVDESISAKCKRKASLPTETKEERELGSNSVSRPSLQFCEPVDPKEYNEQREKGIESHLLALLDEIVANENLSVEERKKQLKKFKKTYPHIYEKRFPSPKFRPRKPRTPSIFDKLRVFSFK</sequence>
<dbReference type="InterPro" id="IPR036390">
    <property type="entry name" value="WH_DNA-bd_sf"/>
</dbReference>
<reference evidence="3 4" key="1">
    <citation type="submission" date="2014-11" db="EMBL/GenBank/DDBJ databases">
        <title>Genetic blueprint of the zoonotic pathogen Toxocara canis.</title>
        <authorList>
            <person name="Zhu X.-Q."/>
            <person name="Korhonen P.K."/>
            <person name="Cai H."/>
            <person name="Young N.D."/>
            <person name="Nejsum P."/>
            <person name="von Samson-Himmelstjerna G."/>
            <person name="Boag P.R."/>
            <person name="Tan P."/>
            <person name="Li Q."/>
            <person name="Min J."/>
            <person name="Yang Y."/>
            <person name="Wang X."/>
            <person name="Fang X."/>
            <person name="Hall R.S."/>
            <person name="Hofmann A."/>
            <person name="Sternberg P.W."/>
            <person name="Jex A.R."/>
            <person name="Gasser R.B."/>
        </authorList>
    </citation>
    <scope>NUCLEOTIDE SEQUENCE [LARGE SCALE GENOMIC DNA]</scope>
    <source>
        <strain evidence="3">PN_DK_2014</strain>
    </source>
</reference>
<proteinExistence type="predicted"/>
<dbReference type="PROSITE" id="PS50186">
    <property type="entry name" value="DEP"/>
    <property type="match status" value="1"/>
</dbReference>
<name>A0A0B2VTL7_TOXCA</name>
<evidence type="ECO:0000313" key="3">
    <source>
        <dbReference type="EMBL" id="KHN84300.1"/>
    </source>
</evidence>
<dbReference type="EMBL" id="JPKZ01000997">
    <property type="protein sequence ID" value="KHN84300.1"/>
    <property type="molecule type" value="Genomic_DNA"/>
</dbReference>
<dbReference type="InterPro" id="IPR036388">
    <property type="entry name" value="WH-like_DNA-bd_sf"/>
</dbReference>
<comment type="caution">
    <text evidence="3">The sequence shown here is derived from an EMBL/GenBank/DDBJ whole genome shotgun (WGS) entry which is preliminary data.</text>
</comment>
<dbReference type="SMART" id="SM00049">
    <property type="entry name" value="DEP"/>
    <property type="match status" value="1"/>
</dbReference>
<protein>
    <submittedName>
        <fullName evidence="3">DEP domain-containing protein 1B</fullName>
    </submittedName>
</protein>
<evidence type="ECO:0000259" key="2">
    <source>
        <dbReference type="PROSITE" id="PS50186"/>
    </source>
</evidence>
<dbReference type="PANTHER" id="PTHR16206:SF4">
    <property type="entry name" value="PROTEIN LET-99"/>
    <property type="match status" value="1"/>
</dbReference>
<feature type="domain" description="DEP" evidence="2">
    <location>
        <begin position="54"/>
        <end position="138"/>
    </location>
</feature>
<dbReference type="OMA" id="HRRHMRT"/>
<organism evidence="3 4">
    <name type="scientific">Toxocara canis</name>
    <name type="common">Canine roundworm</name>
    <dbReference type="NCBI Taxonomy" id="6265"/>
    <lineage>
        <taxon>Eukaryota</taxon>
        <taxon>Metazoa</taxon>
        <taxon>Ecdysozoa</taxon>
        <taxon>Nematoda</taxon>
        <taxon>Chromadorea</taxon>
        <taxon>Rhabditida</taxon>
        <taxon>Spirurina</taxon>
        <taxon>Ascaridomorpha</taxon>
        <taxon>Ascaridoidea</taxon>
        <taxon>Toxocaridae</taxon>
        <taxon>Toxocara</taxon>
    </lineage>
</organism>
<dbReference type="InterPro" id="IPR000591">
    <property type="entry name" value="DEP_dom"/>
</dbReference>